<dbReference type="GO" id="GO:0009317">
    <property type="term" value="C:acetyl-CoA carboxylase complex"/>
    <property type="evidence" value="ECO:0007669"/>
    <property type="project" value="UniProtKB-ARBA"/>
</dbReference>
<evidence type="ECO:0000259" key="4">
    <source>
        <dbReference type="PROSITE" id="PS50989"/>
    </source>
</evidence>
<dbReference type="Pfam" id="PF01039">
    <property type="entry name" value="Carboxyl_trans"/>
    <property type="match status" value="1"/>
</dbReference>
<organism evidence="5 6">
    <name type="scientific">Hyphomonas atlantica</name>
    <dbReference type="NCBI Taxonomy" id="1280948"/>
    <lineage>
        <taxon>Bacteria</taxon>
        <taxon>Pseudomonadati</taxon>
        <taxon>Pseudomonadota</taxon>
        <taxon>Alphaproteobacteria</taxon>
        <taxon>Hyphomonadales</taxon>
        <taxon>Hyphomonadaceae</taxon>
        <taxon>Hyphomonas</taxon>
    </lineage>
</organism>
<dbReference type="Gene3D" id="3.90.226.10">
    <property type="entry name" value="2-enoyl-CoA Hydratase, Chain A, domain 1"/>
    <property type="match status" value="2"/>
</dbReference>
<feature type="domain" description="CoA carboxyltransferase N-terminal" evidence="3">
    <location>
        <begin position="1"/>
        <end position="257"/>
    </location>
</feature>
<dbReference type="Proteomes" id="UP000024547">
    <property type="component" value="Unassembled WGS sequence"/>
</dbReference>
<evidence type="ECO:0000256" key="2">
    <source>
        <dbReference type="ARBA" id="ARBA00074538"/>
    </source>
</evidence>
<dbReference type="GO" id="GO:0004658">
    <property type="term" value="F:propionyl-CoA carboxylase activity"/>
    <property type="evidence" value="ECO:0007669"/>
    <property type="project" value="UniProtKB-ARBA"/>
</dbReference>
<proteinExistence type="inferred from homology"/>
<comment type="similarity">
    <text evidence="1">Belongs to the AccD/PCCB family.</text>
</comment>
<feature type="domain" description="CoA carboxyltransferase C-terminal" evidence="4">
    <location>
        <begin position="264"/>
        <end position="500"/>
    </location>
</feature>
<dbReference type="PATRIC" id="fig|1280948.3.peg.2823"/>
<dbReference type="InterPro" id="IPR011762">
    <property type="entry name" value="COA_CT_N"/>
</dbReference>
<evidence type="ECO:0000259" key="3">
    <source>
        <dbReference type="PROSITE" id="PS50980"/>
    </source>
</evidence>
<keyword evidence="6" id="KW-1185">Reference proteome</keyword>
<comment type="caution">
    <text evidence="5">The sequence shown here is derived from an EMBL/GenBank/DDBJ whole genome shotgun (WGS) entry which is preliminary data.</text>
</comment>
<dbReference type="PROSITE" id="PS50989">
    <property type="entry name" value="COA_CT_CTER"/>
    <property type="match status" value="1"/>
</dbReference>
<accession>A0A059DZC5</accession>
<dbReference type="FunFam" id="3.90.226.10:FF:000017">
    <property type="entry name" value="Propionyl-CoA carboxylase subunit beta 5"/>
    <property type="match status" value="1"/>
</dbReference>
<dbReference type="AlphaFoldDB" id="A0A059DZC5"/>
<dbReference type="GO" id="GO:0016740">
    <property type="term" value="F:transferase activity"/>
    <property type="evidence" value="ECO:0007669"/>
    <property type="project" value="UniProtKB-KW"/>
</dbReference>
<name>A0A059DZC5_9PROT</name>
<dbReference type="RefSeq" id="WP_035553971.1">
    <property type="nucleotide sequence ID" value="NZ_AWFH01000045.1"/>
</dbReference>
<evidence type="ECO:0000313" key="6">
    <source>
        <dbReference type="Proteomes" id="UP000024547"/>
    </source>
</evidence>
<dbReference type="InterPro" id="IPR011763">
    <property type="entry name" value="COA_CT_C"/>
</dbReference>
<dbReference type="GO" id="GO:0003989">
    <property type="term" value="F:acetyl-CoA carboxylase activity"/>
    <property type="evidence" value="ECO:0007669"/>
    <property type="project" value="UniProtKB-ARBA"/>
</dbReference>
<evidence type="ECO:0000256" key="1">
    <source>
        <dbReference type="ARBA" id="ARBA00006102"/>
    </source>
</evidence>
<protein>
    <recommendedName>
        <fullName evidence="2">Propionyl-CoA carboxylase beta chain</fullName>
    </recommendedName>
</protein>
<dbReference type="STRING" id="1280948.HY36_08540"/>
<dbReference type="PROSITE" id="PS50980">
    <property type="entry name" value="COA_CT_NTER"/>
    <property type="match status" value="1"/>
</dbReference>
<dbReference type="PANTHER" id="PTHR43842:SF2">
    <property type="entry name" value="PROPIONYL-COA CARBOXYLASE BETA CHAIN, MITOCHONDRIAL"/>
    <property type="match status" value="1"/>
</dbReference>
<dbReference type="InterPro" id="IPR034733">
    <property type="entry name" value="AcCoA_carboxyl_beta"/>
</dbReference>
<sequence>MQDVIEALEQKREQARMGGGAARIERQHAKGKLSARERIEVLLDEGSFEEWDMFVEHQCSDFGMDEQKIPGDGVVTGQGTINGRLVYVFSKDFTVFGGSLSKTHAAKIVKVQKAAAMNGAPVVGIFDAGGARIQEGVDSLAGYADIFMENVLSSGVIPQISVIMGPCAGGDVYSPALTDFIFMVKDTSYMYVTGPDVVKTVTNEEVTHESLGGASVHAAKSGVVDGAFENDIEALVQMRRLIDFLPGSNREDPPVRTVYDSADRVEESLDSLIPPNPNSPYDMRELIEKVADEGDFFEISPKFGANILCGFGRIEGSTVGFVANQPMTLAGVLDIDASRKASRFVRFCDCFNIPVVTFVDVPGFMPGTKQEYGGLIKHGAKLLFAYAEATVPKVTVITRKAYGGAYDVMSSKHLRGDVNYAWPTAEIAVMGAKGAVEIIFRKDIGDEEKIAEHTKMYEDNFANPYVAARKGYIDDIIMPHSTRRRVAKALRSLQNKQLENPWKKHDNIPL</sequence>
<dbReference type="FunFam" id="3.90.226.10:FF:000016">
    <property type="entry name" value="Propionyl-CoA carboxylase, beta subunit"/>
    <property type="match status" value="1"/>
</dbReference>
<dbReference type="eggNOG" id="COG4799">
    <property type="taxonomic scope" value="Bacteria"/>
</dbReference>
<evidence type="ECO:0000313" key="5">
    <source>
        <dbReference type="EMBL" id="KCZ59314.1"/>
    </source>
</evidence>
<gene>
    <name evidence="5" type="ORF">HY36_08540</name>
</gene>
<dbReference type="InterPro" id="IPR051047">
    <property type="entry name" value="AccD/PCCB"/>
</dbReference>
<dbReference type="InterPro" id="IPR029045">
    <property type="entry name" value="ClpP/crotonase-like_dom_sf"/>
</dbReference>
<dbReference type="GO" id="GO:0015977">
    <property type="term" value="P:carbon fixation"/>
    <property type="evidence" value="ECO:0007669"/>
    <property type="project" value="UniProtKB-ARBA"/>
</dbReference>
<keyword evidence="5" id="KW-0808">Transferase</keyword>
<dbReference type="EMBL" id="AWFH01000045">
    <property type="protein sequence ID" value="KCZ59314.1"/>
    <property type="molecule type" value="Genomic_DNA"/>
</dbReference>
<dbReference type="PANTHER" id="PTHR43842">
    <property type="entry name" value="PROPIONYL-COA CARBOXYLASE BETA CHAIN"/>
    <property type="match status" value="1"/>
</dbReference>
<dbReference type="SUPFAM" id="SSF52096">
    <property type="entry name" value="ClpP/crotonase"/>
    <property type="match status" value="2"/>
</dbReference>
<reference evidence="5 6" key="1">
    <citation type="journal article" date="2014" name="Antonie Van Leeuwenhoek">
        <title>Hyphomonas beringensis sp. nov. and Hyphomonas chukchiensis sp. nov., isolated from surface seawater of the Bering Sea and Chukchi Sea.</title>
        <authorList>
            <person name="Li C."/>
            <person name="Lai Q."/>
            <person name="Li G."/>
            <person name="Dong C."/>
            <person name="Wang J."/>
            <person name="Liao Y."/>
            <person name="Shao Z."/>
        </authorList>
    </citation>
    <scope>NUCLEOTIDE SEQUENCE [LARGE SCALE GENOMIC DNA]</scope>
    <source>
        <strain evidence="5 6">22II1-22F38</strain>
    </source>
</reference>
<dbReference type="OrthoDB" id="9803706at2"/>